<dbReference type="PANTHER" id="PTHR33747">
    <property type="entry name" value="UPF0225 PROTEIN SCO1677"/>
    <property type="match status" value="1"/>
</dbReference>
<dbReference type="AlphaFoldDB" id="A0A1T4M4Y8"/>
<dbReference type="Gene3D" id="3.10.450.50">
    <property type="match status" value="1"/>
</dbReference>
<dbReference type="NCBIfam" id="NF004088">
    <property type="entry name" value="PRK05590.1"/>
    <property type="match status" value="1"/>
</dbReference>
<dbReference type="OrthoDB" id="5872at2"/>
<dbReference type="InterPro" id="IPR004027">
    <property type="entry name" value="SEC_C_motif"/>
</dbReference>
<dbReference type="RefSeq" id="WP_078786933.1">
    <property type="nucleotide sequence ID" value="NZ_CACZYW010000001.1"/>
</dbReference>
<evidence type="ECO:0000313" key="1">
    <source>
        <dbReference type="EMBL" id="SJZ61794.1"/>
    </source>
</evidence>
<organism evidence="1 2">
    <name type="scientific">Eubacterium ruminantium</name>
    <dbReference type="NCBI Taxonomy" id="42322"/>
    <lineage>
        <taxon>Bacteria</taxon>
        <taxon>Bacillati</taxon>
        <taxon>Bacillota</taxon>
        <taxon>Clostridia</taxon>
        <taxon>Eubacteriales</taxon>
        <taxon>Eubacteriaceae</taxon>
        <taxon>Eubacterium</taxon>
    </lineage>
</organism>
<dbReference type="PANTHER" id="PTHR33747:SF1">
    <property type="entry name" value="ADENYLATE CYCLASE-ASSOCIATED CAP C-TERMINAL DOMAIN-CONTAINING PROTEIN"/>
    <property type="match status" value="1"/>
</dbReference>
<keyword evidence="2" id="KW-1185">Reference proteome</keyword>
<accession>A0A1T4M4Y8</accession>
<protein>
    <submittedName>
        <fullName evidence="1">SEC-C motif-containing protein</fullName>
    </submittedName>
</protein>
<dbReference type="Proteomes" id="UP000189857">
    <property type="component" value="Unassembled WGS sequence"/>
</dbReference>
<name>A0A1T4M4Y8_9FIRM</name>
<proteinExistence type="predicted"/>
<evidence type="ECO:0000313" key="2">
    <source>
        <dbReference type="Proteomes" id="UP000189857"/>
    </source>
</evidence>
<dbReference type="Pfam" id="PF02810">
    <property type="entry name" value="SEC-C"/>
    <property type="match status" value="1"/>
</dbReference>
<gene>
    <name evidence="1" type="ORF">SAMN02745110_01102</name>
</gene>
<sequence>MGLLKDWRDHAYGLDDRTPEGKDFWFKYFNKEKAIYEIILGNPDDIVTGTVKELAERFELDIETMVGFLDGIDESLVKSNNLEEITEDSVVSLEYDKEKLYMNMVGCNAQWLYELPQWNDLLSEEKRSELYKTEKSSHTVVKPQKIGRNDPCPCGSGKKYKKCCGANL</sequence>
<dbReference type="SUPFAM" id="SSF103642">
    <property type="entry name" value="Sec-C motif"/>
    <property type="match status" value="1"/>
</dbReference>
<reference evidence="1 2" key="1">
    <citation type="submission" date="2017-02" db="EMBL/GenBank/DDBJ databases">
        <authorList>
            <person name="Peterson S.W."/>
        </authorList>
    </citation>
    <scope>NUCLEOTIDE SEQUENCE [LARGE SCALE GENOMIC DNA]</scope>
    <source>
        <strain evidence="1 2">ATCC 17233</strain>
    </source>
</reference>
<dbReference type="EMBL" id="FUXA01000006">
    <property type="protein sequence ID" value="SJZ61794.1"/>
    <property type="molecule type" value="Genomic_DNA"/>
</dbReference>